<dbReference type="PANTHER" id="PTHR43776:SF7">
    <property type="entry name" value="D,D-DIPEPTIDE TRANSPORT ATP-BINDING PROTEIN DDPF-RELATED"/>
    <property type="match status" value="1"/>
</dbReference>
<dbReference type="Gene3D" id="1.10.3720.10">
    <property type="entry name" value="MetI-like"/>
    <property type="match status" value="1"/>
</dbReference>
<feature type="transmembrane region" description="Helical" evidence="9">
    <location>
        <begin position="230"/>
        <end position="252"/>
    </location>
</feature>
<dbReference type="Pfam" id="PF00528">
    <property type="entry name" value="BPD_transp_1"/>
    <property type="match status" value="1"/>
</dbReference>
<dbReference type="InterPro" id="IPR017871">
    <property type="entry name" value="ABC_transporter-like_CS"/>
</dbReference>
<keyword evidence="6 12" id="KW-0067">ATP-binding</keyword>
<dbReference type="CDD" id="cd06261">
    <property type="entry name" value="TM_PBP2"/>
    <property type="match status" value="1"/>
</dbReference>
<feature type="domain" description="ABC transporter" evidence="10">
    <location>
        <begin position="513"/>
        <end position="730"/>
    </location>
</feature>
<evidence type="ECO:0000313" key="12">
    <source>
        <dbReference type="EMBL" id="TCJ97185.1"/>
    </source>
</evidence>
<feature type="transmembrane region" description="Helical" evidence="9">
    <location>
        <begin position="189"/>
        <end position="210"/>
    </location>
</feature>
<dbReference type="SUPFAM" id="SSF52540">
    <property type="entry name" value="P-loop containing nucleoside triphosphate hydrolases"/>
    <property type="match status" value="2"/>
</dbReference>
<comment type="similarity">
    <text evidence="9">Belongs to the binding-protein-dependent transport system permease family.</text>
</comment>
<keyword evidence="8 9" id="KW-0472">Membrane</keyword>
<dbReference type="AlphaFoldDB" id="A0A4V6NCQ4"/>
<comment type="subcellular location">
    <subcellularLocation>
        <location evidence="9">Cell membrane</location>
        <topology evidence="9">Multi-pass membrane protein</topology>
    </subcellularLocation>
    <subcellularLocation>
        <location evidence="1">Membrane</location>
        <topology evidence="1">Multi-pass membrane protein</topology>
    </subcellularLocation>
</comment>
<dbReference type="PROSITE" id="PS50893">
    <property type="entry name" value="ABC_TRANSPORTER_2"/>
    <property type="match status" value="2"/>
</dbReference>
<evidence type="ECO:0000256" key="1">
    <source>
        <dbReference type="ARBA" id="ARBA00004141"/>
    </source>
</evidence>
<dbReference type="GO" id="GO:0016887">
    <property type="term" value="F:ATP hydrolysis activity"/>
    <property type="evidence" value="ECO:0007669"/>
    <property type="project" value="InterPro"/>
</dbReference>
<accession>A0A4V6NCQ4</accession>
<dbReference type="EMBL" id="SMFR01000002">
    <property type="protein sequence ID" value="TCJ97185.1"/>
    <property type="molecule type" value="Genomic_DNA"/>
</dbReference>
<dbReference type="STRING" id="1210063.GCA_001612665_00882"/>
<evidence type="ECO:0000256" key="6">
    <source>
        <dbReference type="ARBA" id="ARBA00022840"/>
    </source>
</evidence>
<comment type="similarity">
    <text evidence="2">Belongs to the ABC transporter superfamily.</text>
</comment>
<dbReference type="InterPro" id="IPR050319">
    <property type="entry name" value="ABC_transp_ATP-bind"/>
</dbReference>
<protein>
    <submittedName>
        <fullName evidence="12">Peptide/nickel transport system ATP-binding protein/peptide/nickel transport system permease protein</fullName>
    </submittedName>
</protein>
<gene>
    <name evidence="12" type="ORF">DFR71_3221</name>
</gene>
<feature type="transmembrane region" description="Helical" evidence="9">
    <location>
        <begin position="104"/>
        <end position="123"/>
    </location>
</feature>
<feature type="domain" description="ABC transmembrane type-1" evidence="11">
    <location>
        <begin position="65"/>
        <end position="253"/>
    </location>
</feature>
<feature type="transmembrane region" description="Helical" evidence="9">
    <location>
        <begin position="68"/>
        <end position="92"/>
    </location>
</feature>
<dbReference type="InterPro" id="IPR000515">
    <property type="entry name" value="MetI-like"/>
</dbReference>
<sequence length="730" mass="77323">MKARLRSGWSVVIALVLLLVVTGPLFAPHAPTAVVARPFQPPSDRYLLGTDVVGRDVLSRVLHGGLSLVTLAGLALVIAYGLGLTLGLLSGLRRGHDRWIRPSVDAVVVLPWFLLLAVIATVLGTGPTSIVVTATVTTVPWIVRIVRTGVLELADTGYVESARARGESLWWIAVVEVLPNLRAVVLADLGVRISASVSLVAVSGFLGLGMRPPSPDWALMITENRAGFVMQPWAVLAPTLLVMVLVISVNMVTDRAFDQVRGSRGAVPATTDADGVAVSGLTVRDSTGHAVLEDVSLRIAPGRAVALVGPSGAGKSTLALALLGALPTELSTEGTVGIGGRAGSRRIGYVPQDPSTALNPALRIGTALHEIARANANPDRRAAVLRALEQVDLPADREFRRRYPHQISGGQQQRVLLAMAMLGDPLLLVLDEPTTGLDQRTRAHLVATLEKIRGDTALLVITHDLPTVASLVDEVVELDQGRVVSVTAATAGPSVTAVATAVSGSRTTGSPILRVENLTVGHHRSRPVVRDLSFALRPGECLAIEGRSGTGKTTVARTLAGLHTPASGFIEFEGIRMNGGPDRHAHRGAIQLIFQNPATSLNPAHRMGVQVARPLRLLHGQNRSTAGEQARELLDGVGLDERLARHHPSRLSGGQQQRAAIARALAARPRVLVCDEITSALDPATQSVVLDLLDELRHDGMALIVISHQREVIDRLADSVVTLTEADDWV</sequence>
<dbReference type="Proteomes" id="UP000294856">
    <property type="component" value="Unassembled WGS sequence"/>
</dbReference>
<name>A0A4V6NCQ4_9NOCA</name>
<evidence type="ECO:0000259" key="10">
    <source>
        <dbReference type="PROSITE" id="PS50893"/>
    </source>
</evidence>
<feature type="domain" description="ABC transporter" evidence="10">
    <location>
        <begin position="276"/>
        <end position="505"/>
    </location>
</feature>
<dbReference type="PROSITE" id="PS00211">
    <property type="entry name" value="ABC_TRANSPORTER_1"/>
    <property type="match status" value="2"/>
</dbReference>
<organism evidence="12 13">
    <name type="scientific">Nocardia alba</name>
    <dbReference type="NCBI Taxonomy" id="225051"/>
    <lineage>
        <taxon>Bacteria</taxon>
        <taxon>Bacillati</taxon>
        <taxon>Actinomycetota</taxon>
        <taxon>Actinomycetes</taxon>
        <taxon>Mycobacteriales</taxon>
        <taxon>Nocardiaceae</taxon>
        <taxon>Nocardia</taxon>
    </lineage>
</organism>
<dbReference type="RefSeq" id="WP_067446170.1">
    <property type="nucleotide sequence ID" value="NZ_SMFR01000002.1"/>
</dbReference>
<evidence type="ECO:0000256" key="2">
    <source>
        <dbReference type="ARBA" id="ARBA00005417"/>
    </source>
</evidence>
<keyword evidence="3 9" id="KW-0813">Transport</keyword>
<evidence type="ECO:0000256" key="7">
    <source>
        <dbReference type="ARBA" id="ARBA00022989"/>
    </source>
</evidence>
<dbReference type="SUPFAM" id="SSF161098">
    <property type="entry name" value="MetI-like"/>
    <property type="match status" value="1"/>
</dbReference>
<dbReference type="InterPro" id="IPR035906">
    <property type="entry name" value="MetI-like_sf"/>
</dbReference>
<dbReference type="OrthoDB" id="8036461at2"/>
<dbReference type="GO" id="GO:0005886">
    <property type="term" value="C:plasma membrane"/>
    <property type="evidence" value="ECO:0007669"/>
    <property type="project" value="UniProtKB-SubCell"/>
</dbReference>
<dbReference type="InterPro" id="IPR003593">
    <property type="entry name" value="AAA+_ATPase"/>
</dbReference>
<keyword evidence="4 9" id="KW-0812">Transmembrane</keyword>
<evidence type="ECO:0000256" key="8">
    <source>
        <dbReference type="ARBA" id="ARBA00023136"/>
    </source>
</evidence>
<evidence type="ECO:0000256" key="5">
    <source>
        <dbReference type="ARBA" id="ARBA00022741"/>
    </source>
</evidence>
<dbReference type="InterPro" id="IPR027417">
    <property type="entry name" value="P-loop_NTPase"/>
</dbReference>
<dbReference type="Pfam" id="PF00005">
    <property type="entry name" value="ABC_tran"/>
    <property type="match status" value="2"/>
</dbReference>
<keyword evidence="5" id="KW-0547">Nucleotide-binding</keyword>
<dbReference type="PROSITE" id="PS50928">
    <property type="entry name" value="ABC_TM1"/>
    <property type="match status" value="1"/>
</dbReference>
<evidence type="ECO:0000256" key="4">
    <source>
        <dbReference type="ARBA" id="ARBA00022692"/>
    </source>
</evidence>
<keyword evidence="13" id="KW-1185">Reference proteome</keyword>
<dbReference type="Gene3D" id="3.40.50.300">
    <property type="entry name" value="P-loop containing nucleotide triphosphate hydrolases"/>
    <property type="match status" value="2"/>
</dbReference>
<dbReference type="PANTHER" id="PTHR43776">
    <property type="entry name" value="TRANSPORT ATP-BINDING PROTEIN"/>
    <property type="match status" value="1"/>
</dbReference>
<reference evidence="12 13" key="1">
    <citation type="submission" date="2019-03" db="EMBL/GenBank/DDBJ databases">
        <title>Genomic Encyclopedia of Type Strains, Phase IV (KMG-IV): sequencing the most valuable type-strain genomes for metagenomic binning, comparative biology and taxonomic classification.</title>
        <authorList>
            <person name="Goeker M."/>
        </authorList>
    </citation>
    <scope>NUCLEOTIDE SEQUENCE [LARGE SCALE GENOMIC DNA]</scope>
    <source>
        <strain evidence="12 13">DSM 44684</strain>
    </source>
</reference>
<evidence type="ECO:0000259" key="11">
    <source>
        <dbReference type="PROSITE" id="PS50928"/>
    </source>
</evidence>
<dbReference type="InterPro" id="IPR003439">
    <property type="entry name" value="ABC_transporter-like_ATP-bd"/>
</dbReference>
<comment type="caution">
    <text evidence="12">The sequence shown here is derived from an EMBL/GenBank/DDBJ whole genome shotgun (WGS) entry which is preliminary data.</text>
</comment>
<proteinExistence type="inferred from homology"/>
<dbReference type="GO" id="GO:0005524">
    <property type="term" value="F:ATP binding"/>
    <property type="evidence" value="ECO:0007669"/>
    <property type="project" value="UniProtKB-KW"/>
</dbReference>
<evidence type="ECO:0000256" key="9">
    <source>
        <dbReference type="RuleBase" id="RU363032"/>
    </source>
</evidence>
<evidence type="ECO:0000313" key="13">
    <source>
        <dbReference type="Proteomes" id="UP000294856"/>
    </source>
</evidence>
<dbReference type="GO" id="GO:0055085">
    <property type="term" value="P:transmembrane transport"/>
    <property type="evidence" value="ECO:0007669"/>
    <property type="project" value="InterPro"/>
</dbReference>
<keyword evidence="7 9" id="KW-1133">Transmembrane helix</keyword>
<dbReference type="SMART" id="SM00382">
    <property type="entry name" value="AAA"/>
    <property type="match status" value="2"/>
</dbReference>
<evidence type="ECO:0000256" key="3">
    <source>
        <dbReference type="ARBA" id="ARBA00022448"/>
    </source>
</evidence>